<dbReference type="Proteomes" id="UP000234327">
    <property type="component" value="Unassembled WGS sequence"/>
</dbReference>
<dbReference type="Proteomes" id="UP000283000">
    <property type="component" value="Chromosome"/>
</dbReference>
<dbReference type="OrthoDB" id="4806645at2"/>
<dbReference type="Proteomes" id="UP000234289">
    <property type="component" value="Unassembled WGS sequence"/>
</dbReference>
<dbReference type="EMBL" id="FXZG01000005">
    <property type="protein sequence ID" value="SMX76013.1"/>
    <property type="molecule type" value="Genomic_DNA"/>
</dbReference>
<evidence type="ECO:0008006" key="7">
    <source>
        <dbReference type="Google" id="ProtNLM"/>
    </source>
</evidence>
<reference evidence="4" key="2">
    <citation type="submission" date="2017-03" db="EMBL/GenBank/DDBJ databases">
        <authorList>
            <person name="Monnet C."/>
        </authorList>
    </citation>
    <scope>NUCLEOTIDE SEQUENCE [LARGE SCALE GENOMIC DNA]</scope>
    <source>
        <strain evidence="4">CNRZ 920</strain>
    </source>
</reference>
<evidence type="ECO:0000313" key="5">
    <source>
        <dbReference type="Proteomes" id="UP000234327"/>
    </source>
</evidence>
<dbReference type="EMBL" id="CP025330">
    <property type="protein sequence ID" value="AZT94984.1"/>
    <property type="molecule type" value="Genomic_DNA"/>
</dbReference>
<proteinExistence type="predicted"/>
<dbReference type="RefSeq" id="WP_113717790.1">
    <property type="nucleotide sequence ID" value="NZ_CP017150.1"/>
</dbReference>
<gene>
    <name evidence="3" type="ORF">BAUR920_01162</name>
    <name evidence="2" type="ORF">BAURA63_00407</name>
    <name evidence="1" type="ORF">CXR23_19075</name>
</gene>
<accession>A0A2H1HNK9</accession>
<reference evidence="1 6" key="4">
    <citation type="submission" date="2019-01" db="EMBL/GenBank/DDBJ databases">
        <title>Comparative genomic analysis of Brevibacterium aurantiacum sheds light on its evolution and its adaptation to smear-ripened cheeses.</title>
        <authorList>
            <person name="Moineau S."/>
        </authorList>
    </citation>
    <scope>NUCLEOTIDE SEQUENCE [LARGE SCALE GENOMIC DNA]</scope>
    <source>
        <strain evidence="1 6">SMQ-1417</strain>
    </source>
</reference>
<dbReference type="EMBL" id="FXYZ01000001">
    <property type="protein sequence ID" value="SMX64450.1"/>
    <property type="molecule type" value="Genomic_DNA"/>
</dbReference>
<protein>
    <recommendedName>
        <fullName evidence="7">DUF559 domain-containing protein</fullName>
    </recommendedName>
</protein>
<reference evidence="1 6" key="3">
    <citation type="submission" date="2017-12" db="EMBL/GenBank/DDBJ databases">
        <authorList>
            <person name="Levesque S."/>
        </authorList>
    </citation>
    <scope>NUCLEOTIDE SEQUENCE [LARGE SCALE GENOMIC DNA]</scope>
    <source>
        <strain evidence="1 6">SMQ-1417</strain>
    </source>
</reference>
<reference evidence="2 5" key="1">
    <citation type="submission" date="2017-03" db="EMBL/GenBank/DDBJ databases">
        <authorList>
            <person name="Afonso C.L."/>
            <person name="Miller P.J."/>
            <person name="Scott M.A."/>
            <person name="Spackman E."/>
            <person name="Goraichik I."/>
            <person name="Dimitrov K.M."/>
            <person name="Suarez D.L."/>
            <person name="Swayne D.E."/>
        </authorList>
    </citation>
    <scope>NUCLEOTIDE SEQUENCE [LARGE SCALE GENOMIC DNA]</scope>
    <source>
        <strain evidence="2">6</strain>
        <strain evidence="5">6(3)</strain>
        <strain evidence="3">CNRZ 920</strain>
    </source>
</reference>
<name>A0A2H1HNK9_BREAU</name>
<evidence type="ECO:0000313" key="2">
    <source>
        <dbReference type="EMBL" id="SMX64450.1"/>
    </source>
</evidence>
<evidence type="ECO:0000313" key="3">
    <source>
        <dbReference type="EMBL" id="SMX76013.1"/>
    </source>
</evidence>
<evidence type="ECO:0000313" key="6">
    <source>
        <dbReference type="Proteomes" id="UP000283000"/>
    </source>
</evidence>
<dbReference type="AlphaFoldDB" id="A0A2H1HNK9"/>
<evidence type="ECO:0000313" key="1">
    <source>
        <dbReference type="EMBL" id="AZT94984.1"/>
    </source>
</evidence>
<sequence length="321" mass="36334">MKQDLLRFGLTDDDVRRAQQCCLQKIRRGHYAVVRPCSSPHHAVLHSPGAAEPISYPQTFGDIRDQSENLKPLIRSRLHELRSGDVFSHISAALIHGIRPPFPATDRAEIIRTGYHENFPTLRIYNRIVPPADQTTIGDFAVTDLSRTLSDIAHDYPLEISVPMISEALRAGNISKSDLFEQMKIRRRGCRVAKQGIELSDPLHESQGESLCAVKFHRFSIGEMIPQVTVHDRAGKFLGRCDFKHARLPLIVEFHGLGKYYLNESGPDRASKDNHARHMRLANAGFTVFNLVWADLFRSEMFTAIKKHIAESRPHQPKPTP</sequence>
<evidence type="ECO:0000313" key="4">
    <source>
        <dbReference type="Proteomes" id="UP000234289"/>
    </source>
</evidence>
<organism evidence="2 5">
    <name type="scientific">Brevibacterium aurantiacum</name>
    <dbReference type="NCBI Taxonomy" id="273384"/>
    <lineage>
        <taxon>Bacteria</taxon>
        <taxon>Bacillati</taxon>
        <taxon>Actinomycetota</taxon>
        <taxon>Actinomycetes</taxon>
        <taxon>Micrococcales</taxon>
        <taxon>Brevibacteriaceae</taxon>
        <taxon>Brevibacterium</taxon>
    </lineage>
</organism>